<dbReference type="EMBL" id="AOMD01000033">
    <property type="protein sequence ID" value="EMA42644.1"/>
    <property type="molecule type" value="Genomic_DNA"/>
</dbReference>
<protein>
    <recommendedName>
        <fullName evidence="4">DUF304 domain-containing protein</fullName>
    </recommendedName>
</protein>
<proteinExistence type="predicted"/>
<evidence type="ECO:0008006" key="4">
    <source>
        <dbReference type="Google" id="ProtNLM"/>
    </source>
</evidence>
<keyword evidence="1" id="KW-0472">Membrane</keyword>
<keyword evidence="3" id="KW-1185">Reference proteome</keyword>
<name>M0MDB4_9EURY</name>
<dbReference type="Proteomes" id="UP000011669">
    <property type="component" value="Unassembled WGS sequence"/>
</dbReference>
<dbReference type="OrthoDB" id="239436at2157"/>
<reference evidence="2 3" key="1">
    <citation type="journal article" date="2014" name="PLoS Genet.">
        <title>Phylogenetically driven sequencing of extremely halophilic archaea reveals strategies for static and dynamic osmo-response.</title>
        <authorList>
            <person name="Becker E.A."/>
            <person name="Seitzer P.M."/>
            <person name="Tritt A."/>
            <person name="Larsen D."/>
            <person name="Krusor M."/>
            <person name="Yao A.I."/>
            <person name="Wu D."/>
            <person name="Madern D."/>
            <person name="Eisen J.A."/>
            <person name="Darling A.E."/>
            <person name="Facciotti M.T."/>
        </authorList>
    </citation>
    <scope>NUCLEOTIDE SEQUENCE [LARGE SCALE GENOMIC DNA]</scope>
    <source>
        <strain evidence="2 3">DSM 5350</strain>
    </source>
</reference>
<comment type="caution">
    <text evidence="2">The sequence shown here is derived from an EMBL/GenBank/DDBJ whole genome shotgun (WGS) entry which is preliminary data.</text>
</comment>
<evidence type="ECO:0000256" key="1">
    <source>
        <dbReference type="SAM" id="Phobius"/>
    </source>
</evidence>
<dbReference type="PATRIC" id="fig|1227455.4.peg.3234"/>
<feature type="transmembrane region" description="Helical" evidence="1">
    <location>
        <begin position="29"/>
        <end position="54"/>
    </location>
</feature>
<dbReference type="RefSeq" id="WP_006079037.1">
    <property type="nucleotide sequence ID" value="NZ_AOMD01000033.1"/>
</dbReference>
<accession>M0MDB4</accession>
<organism evidence="2 3">
    <name type="scientific">Halococcus saccharolyticus DSM 5350</name>
    <dbReference type="NCBI Taxonomy" id="1227455"/>
    <lineage>
        <taxon>Archaea</taxon>
        <taxon>Methanobacteriati</taxon>
        <taxon>Methanobacteriota</taxon>
        <taxon>Stenosarchaea group</taxon>
        <taxon>Halobacteria</taxon>
        <taxon>Halobacteriales</taxon>
        <taxon>Halococcaceae</taxon>
        <taxon>Halococcus</taxon>
    </lineage>
</organism>
<sequence length="145" mass="16576">MLGSQSVRGVDLMDGEEVLHVQQPRWRDYFWSTTIGIVGIAAFGLGLLVLWWVWRQKRAKRLVITNERVIQSYTTRKSSETTEYPIRNIDQLETSGERRSWIGSKKGTIAFSAGGGGERVELTGLRDYDEMATTIREQQRRIAAQ</sequence>
<gene>
    <name evidence="2" type="ORF">C449_15918</name>
</gene>
<dbReference type="STRING" id="1227455.C449_15918"/>
<evidence type="ECO:0000313" key="3">
    <source>
        <dbReference type="Proteomes" id="UP000011669"/>
    </source>
</evidence>
<evidence type="ECO:0000313" key="2">
    <source>
        <dbReference type="EMBL" id="EMA42644.1"/>
    </source>
</evidence>
<keyword evidence="1" id="KW-1133">Transmembrane helix</keyword>
<dbReference type="AlphaFoldDB" id="M0MDB4"/>
<dbReference type="InParanoid" id="M0MDB4"/>
<keyword evidence="1" id="KW-0812">Transmembrane</keyword>